<keyword evidence="1" id="KW-0732">Signal</keyword>
<name>A0A1F6E1U2_9BACT</name>
<dbReference type="EMBL" id="MFLM01000030">
    <property type="protein sequence ID" value="OGG67659.1"/>
    <property type="molecule type" value="Genomic_DNA"/>
</dbReference>
<proteinExistence type="predicted"/>
<sequence>MRGMKLALVVAAFLLPALAMAQVGSVGALSLSIAPSYPRPGSTVTIAPENTLLDLANSTMSISVNGKNIYTGAAKAVQISLGGPGQTTTVGASVTSLGRTYTRTLALKPGDVSLVVEPLATAPALYLGKPLVPLGGSARLVAVADFRTTPASRIDPATLSYAWSVDGTTLIGASGVGRSSVILPSPLAYRSRSVSVVVQSRDGSLVGGDSITLTSQNPVVRLYRNDPLQGIVFDEALRNTYAITSPEISLFAVPYSFTLSSGAPVLAWFLNGGAAEAGPSITLRPEGAGRGRASLLLRSSAGEASAAAELSLTFGESGSTLFGL</sequence>
<feature type="chain" id="PRO_5009524030" description="IPT/TIG domain-containing protein" evidence="1">
    <location>
        <begin position="22"/>
        <end position="324"/>
    </location>
</feature>
<organism evidence="2 3">
    <name type="scientific">Candidatus Kaiserbacteria bacterium RIFCSPHIGHO2_02_FULL_56_30</name>
    <dbReference type="NCBI Taxonomy" id="1798499"/>
    <lineage>
        <taxon>Bacteria</taxon>
        <taxon>Candidatus Kaiseribacteriota</taxon>
    </lineage>
</organism>
<evidence type="ECO:0000313" key="3">
    <source>
        <dbReference type="Proteomes" id="UP000177107"/>
    </source>
</evidence>
<dbReference type="AlphaFoldDB" id="A0A1F6E1U2"/>
<gene>
    <name evidence="2" type="ORF">A3C95_00465</name>
</gene>
<dbReference type="Proteomes" id="UP000177107">
    <property type="component" value="Unassembled WGS sequence"/>
</dbReference>
<protein>
    <recommendedName>
        <fullName evidence="4">IPT/TIG domain-containing protein</fullName>
    </recommendedName>
</protein>
<evidence type="ECO:0000256" key="1">
    <source>
        <dbReference type="SAM" id="SignalP"/>
    </source>
</evidence>
<evidence type="ECO:0008006" key="4">
    <source>
        <dbReference type="Google" id="ProtNLM"/>
    </source>
</evidence>
<reference evidence="2 3" key="1">
    <citation type="journal article" date="2016" name="Nat. Commun.">
        <title>Thousands of microbial genomes shed light on interconnected biogeochemical processes in an aquifer system.</title>
        <authorList>
            <person name="Anantharaman K."/>
            <person name="Brown C.T."/>
            <person name="Hug L.A."/>
            <person name="Sharon I."/>
            <person name="Castelle C.J."/>
            <person name="Probst A.J."/>
            <person name="Thomas B.C."/>
            <person name="Singh A."/>
            <person name="Wilkins M.J."/>
            <person name="Karaoz U."/>
            <person name="Brodie E.L."/>
            <person name="Williams K.H."/>
            <person name="Hubbard S.S."/>
            <person name="Banfield J.F."/>
        </authorList>
    </citation>
    <scope>NUCLEOTIDE SEQUENCE [LARGE SCALE GENOMIC DNA]</scope>
</reference>
<accession>A0A1F6E1U2</accession>
<dbReference type="STRING" id="1798499.A3C95_00465"/>
<evidence type="ECO:0000313" key="2">
    <source>
        <dbReference type="EMBL" id="OGG67659.1"/>
    </source>
</evidence>
<comment type="caution">
    <text evidence="2">The sequence shown here is derived from an EMBL/GenBank/DDBJ whole genome shotgun (WGS) entry which is preliminary data.</text>
</comment>
<feature type="signal peptide" evidence="1">
    <location>
        <begin position="1"/>
        <end position="21"/>
    </location>
</feature>